<evidence type="ECO:0000313" key="1">
    <source>
        <dbReference type="EMBL" id="AEB41043.1"/>
    </source>
</evidence>
<proteinExistence type="predicted"/>
<sequence length="66" mass="7559">MVEGAAVDRGIFIALHGVELELRLSEERNLAKSYFSCKFDYEGDRGISFVSRGERFLFAKNVVREE</sequence>
<reference evidence="1 2" key="1">
    <citation type="journal article" date="2011" name="J. Bacteriol.">
        <title>Genome sequence of the obligate intracellular animal pathogen Chlamydia pecorum E58.</title>
        <authorList>
            <person name="Mojica S."/>
            <person name="Huot Creasy H."/>
            <person name="Daugherty S."/>
            <person name="Read T.D."/>
            <person name="Kim T."/>
            <person name="Kaltenboeck B."/>
            <person name="Bavoil P."/>
            <person name="Myers G.S."/>
        </authorList>
    </citation>
    <scope>NUCLEOTIDE SEQUENCE [LARGE SCALE GENOMIC DNA]</scope>
    <source>
        <strain evidence="1 2">E58</strain>
    </source>
</reference>
<name>A0AA34WHG7_CHLPE</name>
<gene>
    <name evidence="1" type="ordered locus">G5S_0006</name>
</gene>
<organism evidence="1 2">
    <name type="scientific">Chlamydia pecorum (strain ATCC VR-628 / DSM 29919 / E58)</name>
    <name type="common">Chlamydophila pecorum</name>
    <dbReference type="NCBI Taxonomy" id="331635"/>
    <lineage>
        <taxon>Bacteria</taxon>
        <taxon>Pseudomonadati</taxon>
        <taxon>Chlamydiota</taxon>
        <taxon>Chlamydiia</taxon>
        <taxon>Chlamydiales</taxon>
        <taxon>Chlamydiaceae</taxon>
        <taxon>Chlamydia/Chlamydophila group</taxon>
        <taxon>Chlamydia</taxon>
    </lineage>
</organism>
<protein>
    <submittedName>
        <fullName evidence="1">Uncharacterized protein</fullName>
    </submittedName>
</protein>
<evidence type="ECO:0000313" key="2">
    <source>
        <dbReference type="Proteomes" id="UP000008305"/>
    </source>
</evidence>
<dbReference type="KEGG" id="cpm:G5S_0006"/>
<dbReference type="Proteomes" id="UP000008305">
    <property type="component" value="Chromosome"/>
</dbReference>
<dbReference type="AlphaFoldDB" id="A0AA34WHG7"/>
<accession>A0AA34WHG7</accession>
<keyword evidence="2" id="KW-1185">Reference proteome</keyword>
<dbReference type="EMBL" id="CP002608">
    <property type="protein sequence ID" value="AEB41043.1"/>
    <property type="molecule type" value="Genomic_DNA"/>
</dbReference>